<evidence type="ECO:0000256" key="3">
    <source>
        <dbReference type="ARBA" id="ARBA00022475"/>
    </source>
</evidence>
<dbReference type="InterPro" id="IPR003439">
    <property type="entry name" value="ABC_transporter-like_ATP-bd"/>
</dbReference>
<comment type="subcellular location">
    <subcellularLocation>
        <location evidence="1">Cell membrane</location>
    </subcellularLocation>
</comment>
<dbReference type="PANTHER" id="PTHR42711:SF13">
    <property type="entry name" value="ABC TRANSPORTER, ATP-BINDING PROTEIN"/>
    <property type="match status" value="1"/>
</dbReference>
<dbReference type="PANTHER" id="PTHR42711">
    <property type="entry name" value="ABC TRANSPORTER ATP-BINDING PROTEIN"/>
    <property type="match status" value="1"/>
</dbReference>
<dbReference type="Proteomes" id="UP000595897">
    <property type="component" value="Chromosome"/>
</dbReference>
<dbReference type="GO" id="GO:0005524">
    <property type="term" value="F:ATP binding"/>
    <property type="evidence" value="ECO:0007669"/>
    <property type="project" value="UniProtKB-KW"/>
</dbReference>
<evidence type="ECO:0000313" key="10">
    <source>
        <dbReference type="Proteomes" id="UP000595897"/>
    </source>
</evidence>
<keyword evidence="5 9" id="KW-0067">ATP-binding</keyword>
<dbReference type="CDD" id="cd03230">
    <property type="entry name" value="ABC_DR_subfamily_A"/>
    <property type="match status" value="1"/>
</dbReference>
<evidence type="ECO:0000256" key="7">
    <source>
        <dbReference type="ARBA" id="ARBA00023136"/>
    </source>
</evidence>
<proteinExistence type="predicted"/>
<keyword evidence="10" id="KW-1185">Reference proteome</keyword>
<evidence type="ECO:0000259" key="8">
    <source>
        <dbReference type="PROSITE" id="PS50893"/>
    </source>
</evidence>
<dbReference type="PROSITE" id="PS50893">
    <property type="entry name" value="ABC_TRANSPORTER_2"/>
    <property type="match status" value="1"/>
</dbReference>
<keyword evidence="2" id="KW-0813">Transport</keyword>
<dbReference type="InterPro" id="IPR017871">
    <property type="entry name" value="ABC_transporter-like_CS"/>
</dbReference>
<dbReference type="PROSITE" id="PS00211">
    <property type="entry name" value="ABC_TRANSPORTER_1"/>
    <property type="match status" value="1"/>
</dbReference>
<sequence>MENCIEMQNISKDFGDKVVLKDINLNIKRGEIFGLLGPSGAGKTTLIKILTRQLKQSDGIATLMGIDTRELDQNTYSNLGMVLDNVGLYERLSCYDNLNLFTKIYNISKDRIESVLAKVGLLEDKKTTVMKLSKGMKQRLVLARALINEPKILFLDEPTSGLDPSTASEIHNLIVSEREKGTTIFLTTHNMEEATKLCNNVALLHEGKIVEYGNPKEICRKYNYQNKIKILLHTGETVKLENDETSIELISNYLKSHIIETIHSTEPNLETVFIELTGRSFS</sequence>
<dbReference type="Pfam" id="PF00005">
    <property type="entry name" value="ABC_tran"/>
    <property type="match status" value="1"/>
</dbReference>
<dbReference type="GO" id="GO:0005886">
    <property type="term" value="C:plasma membrane"/>
    <property type="evidence" value="ECO:0007669"/>
    <property type="project" value="UniProtKB-SubCell"/>
</dbReference>
<evidence type="ECO:0000256" key="5">
    <source>
        <dbReference type="ARBA" id="ARBA00022840"/>
    </source>
</evidence>
<gene>
    <name evidence="9" type="primary">bcrA</name>
    <name evidence="9" type="ORF">bsdtb5_40000</name>
</gene>
<dbReference type="SMART" id="SM00382">
    <property type="entry name" value="AAA"/>
    <property type="match status" value="1"/>
</dbReference>
<dbReference type="RefSeq" id="WP_271713730.1">
    <property type="nucleotide sequence ID" value="NZ_AP024169.1"/>
</dbReference>
<evidence type="ECO:0000256" key="6">
    <source>
        <dbReference type="ARBA" id="ARBA00022967"/>
    </source>
</evidence>
<dbReference type="AlphaFoldDB" id="A0A7R7EQ59"/>
<keyword evidence="6" id="KW-1278">Translocase</keyword>
<reference evidence="9 10" key="1">
    <citation type="submission" date="2020-11" db="EMBL/GenBank/DDBJ databases">
        <title>Draft genome sequencing of a Lachnospiraceae strain isolated from anoxic soil subjected to BSD treatment.</title>
        <authorList>
            <person name="Uek A."/>
            <person name="Tonouchi A."/>
        </authorList>
    </citation>
    <scope>NUCLEOTIDE SEQUENCE [LARGE SCALE GENOMIC DNA]</scope>
    <source>
        <strain evidence="9 10">TB5</strain>
    </source>
</reference>
<organism evidence="9 10">
    <name type="scientific">Anaeromicropila herbilytica</name>
    <dbReference type="NCBI Taxonomy" id="2785025"/>
    <lineage>
        <taxon>Bacteria</taxon>
        <taxon>Bacillati</taxon>
        <taxon>Bacillota</taxon>
        <taxon>Clostridia</taxon>
        <taxon>Lachnospirales</taxon>
        <taxon>Lachnospiraceae</taxon>
        <taxon>Anaeromicropila</taxon>
    </lineage>
</organism>
<keyword evidence="7" id="KW-0472">Membrane</keyword>
<dbReference type="SUPFAM" id="SSF52540">
    <property type="entry name" value="P-loop containing nucleoside triphosphate hydrolases"/>
    <property type="match status" value="1"/>
</dbReference>
<dbReference type="InterPro" id="IPR003593">
    <property type="entry name" value="AAA+_ATPase"/>
</dbReference>
<evidence type="ECO:0000313" key="9">
    <source>
        <dbReference type="EMBL" id="BCN32705.1"/>
    </source>
</evidence>
<dbReference type="FunFam" id="3.40.50.300:FF:000589">
    <property type="entry name" value="ABC transporter, ATP-binding subunit"/>
    <property type="match status" value="1"/>
</dbReference>
<evidence type="ECO:0000256" key="1">
    <source>
        <dbReference type="ARBA" id="ARBA00004236"/>
    </source>
</evidence>
<dbReference type="GO" id="GO:0016887">
    <property type="term" value="F:ATP hydrolysis activity"/>
    <property type="evidence" value="ECO:0007669"/>
    <property type="project" value="InterPro"/>
</dbReference>
<dbReference type="InterPro" id="IPR027417">
    <property type="entry name" value="P-loop_NTPase"/>
</dbReference>
<keyword evidence="4" id="KW-0547">Nucleotide-binding</keyword>
<dbReference type="EMBL" id="AP024169">
    <property type="protein sequence ID" value="BCN32705.1"/>
    <property type="molecule type" value="Genomic_DNA"/>
</dbReference>
<name>A0A7R7EQ59_9FIRM</name>
<evidence type="ECO:0000256" key="4">
    <source>
        <dbReference type="ARBA" id="ARBA00022741"/>
    </source>
</evidence>
<keyword evidence="3" id="KW-1003">Cell membrane</keyword>
<accession>A0A7R7EQ59</accession>
<dbReference type="Gene3D" id="3.40.50.300">
    <property type="entry name" value="P-loop containing nucleotide triphosphate hydrolases"/>
    <property type="match status" value="1"/>
</dbReference>
<protein>
    <submittedName>
        <fullName evidence="9">Bacitracin ABC transporter ATP-binding protein</fullName>
    </submittedName>
</protein>
<dbReference type="InterPro" id="IPR050763">
    <property type="entry name" value="ABC_transporter_ATP-binding"/>
</dbReference>
<feature type="domain" description="ABC transporter" evidence="8">
    <location>
        <begin position="5"/>
        <end position="231"/>
    </location>
</feature>
<evidence type="ECO:0000256" key="2">
    <source>
        <dbReference type="ARBA" id="ARBA00022448"/>
    </source>
</evidence>
<dbReference type="KEGG" id="ahb:bsdtb5_40000"/>